<feature type="region of interest" description="Disordered" evidence="1">
    <location>
        <begin position="206"/>
        <end position="226"/>
    </location>
</feature>
<gene>
    <name evidence="2" type="ORF">GCM10010478_00770</name>
</gene>
<organism evidence="2 3">
    <name type="scientific">Streptomyces erythrogriseus</name>
    <dbReference type="NCBI Taxonomy" id="284027"/>
    <lineage>
        <taxon>Bacteria</taxon>
        <taxon>Bacillati</taxon>
        <taxon>Actinomycetota</taxon>
        <taxon>Actinomycetes</taxon>
        <taxon>Kitasatosporales</taxon>
        <taxon>Streptomycetaceae</taxon>
        <taxon>Streptomyces</taxon>
        <taxon>Streptomyces griseoincarnatus group</taxon>
    </lineage>
</organism>
<evidence type="ECO:0008006" key="4">
    <source>
        <dbReference type="Google" id="ProtNLM"/>
    </source>
</evidence>
<evidence type="ECO:0000313" key="2">
    <source>
        <dbReference type="EMBL" id="GAA2906198.1"/>
    </source>
</evidence>
<protein>
    <recommendedName>
        <fullName evidence="4">Type VII secretion system-associated protein</fullName>
    </recommendedName>
</protein>
<evidence type="ECO:0000256" key="1">
    <source>
        <dbReference type="SAM" id="MobiDB-lite"/>
    </source>
</evidence>
<comment type="caution">
    <text evidence="2">The sequence shown here is derived from an EMBL/GenBank/DDBJ whole genome shotgun (WGS) entry which is preliminary data.</text>
</comment>
<name>A0ABN3W870_9ACTN</name>
<feature type="region of interest" description="Disordered" evidence="1">
    <location>
        <begin position="1"/>
        <end position="21"/>
    </location>
</feature>
<accession>A0ABN3W870</accession>
<keyword evidence="3" id="KW-1185">Reference proteome</keyword>
<reference evidence="2 3" key="1">
    <citation type="journal article" date="2019" name="Int. J. Syst. Evol. Microbiol.">
        <title>The Global Catalogue of Microorganisms (GCM) 10K type strain sequencing project: providing services to taxonomists for standard genome sequencing and annotation.</title>
        <authorList>
            <consortium name="The Broad Institute Genomics Platform"/>
            <consortium name="The Broad Institute Genome Sequencing Center for Infectious Disease"/>
            <person name="Wu L."/>
            <person name="Ma J."/>
        </authorList>
    </citation>
    <scope>NUCLEOTIDE SEQUENCE [LARGE SCALE GENOMIC DNA]</scope>
    <source>
        <strain evidence="2 3">JCM 9650</strain>
    </source>
</reference>
<evidence type="ECO:0000313" key="3">
    <source>
        <dbReference type="Proteomes" id="UP001501423"/>
    </source>
</evidence>
<dbReference type="Proteomes" id="UP001501423">
    <property type="component" value="Unassembled WGS sequence"/>
</dbReference>
<dbReference type="NCBIfam" id="NF033532">
    <property type="entry name" value="lone7para_assoc"/>
    <property type="match status" value="1"/>
</dbReference>
<dbReference type="EMBL" id="BAAAVA010000001">
    <property type="protein sequence ID" value="GAA2906198.1"/>
    <property type="molecule type" value="Genomic_DNA"/>
</dbReference>
<feature type="compositionally biased region" description="Basic and acidic residues" evidence="1">
    <location>
        <begin position="1"/>
        <end position="10"/>
    </location>
</feature>
<proteinExistence type="predicted"/>
<sequence>MDMRPGEHMEATSGTPAPFPGSGAVEADGIRVIPEAVRAAARQAPGHWIGVVDPEWTEERTPPEWAVLGEWRSDDDGDVGAYRANPAYRPSARALGWPEPTDPVDAAVQRAATGYGSVEEAVVALAAAEVTVVAGPDGIPLVAAGQDGESVVLVFTSPAHAFMSPTLRHDTLPVRDLIRSLAHSSAVSLLVNAGAVAPLLVPANRVPVDRGEDPAGSSPHTSGRYP</sequence>
<dbReference type="InterPro" id="IPR047659">
    <property type="entry name" value="T7SS_assoc"/>
</dbReference>